<gene>
    <name evidence="2" type="ORF">C8D82_10394</name>
</gene>
<dbReference type="PANTHER" id="PTHR32063:SF0">
    <property type="entry name" value="SWARMING MOTILITY PROTEIN SWRC"/>
    <property type="match status" value="1"/>
</dbReference>
<keyword evidence="1" id="KW-0812">Transmembrane</keyword>
<dbReference type="Gene3D" id="3.30.70.1430">
    <property type="entry name" value="Multidrug efflux transporter AcrB pore domain"/>
    <property type="match status" value="2"/>
</dbReference>
<organism evidence="2 3">
    <name type="scientific">Victivallis vadensis</name>
    <dbReference type="NCBI Taxonomy" id="172901"/>
    <lineage>
        <taxon>Bacteria</taxon>
        <taxon>Pseudomonadati</taxon>
        <taxon>Lentisphaerota</taxon>
        <taxon>Lentisphaeria</taxon>
        <taxon>Victivallales</taxon>
        <taxon>Victivallaceae</taxon>
        <taxon>Victivallis</taxon>
    </lineage>
</organism>
<dbReference type="Gene3D" id="3.30.2090.10">
    <property type="entry name" value="Multidrug efflux transporter AcrB TolC docking domain, DN and DC subdomains"/>
    <property type="match status" value="2"/>
</dbReference>
<dbReference type="Gene3D" id="3.30.70.1320">
    <property type="entry name" value="Multidrug efflux transporter AcrB pore domain like"/>
    <property type="match status" value="1"/>
</dbReference>
<feature type="transmembrane region" description="Helical" evidence="1">
    <location>
        <begin position="430"/>
        <end position="450"/>
    </location>
</feature>
<feature type="transmembrane region" description="Helical" evidence="1">
    <location>
        <begin position="329"/>
        <end position="352"/>
    </location>
</feature>
<dbReference type="InterPro" id="IPR027463">
    <property type="entry name" value="AcrB_DN_DC_subdom"/>
</dbReference>
<evidence type="ECO:0000313" key="3">
    <source>
        <dbReference type="Proteomes" id="UP000245959"/>
    </source>
</evidence>
<sequence length="1037" mass="112995">MNIPEFSVKRPIFISMISCIVLILGGVALSYLPVDLMPDITYPGVTIITTYEDASPEEVEELISKRIERSLSAVSGVKEITSTSGEGSSNVTVSFNWGTDLESAVADVRDRLDRVVPSLPDDADRPILYKFDSASSPILRIGVATNIDLMDARQLVEDQIQYRLERINGVASAEINGGLVREIQVLFDVDKARKLDTSLENVLSKLKEANVTTPAGNLREDRLEIRVRTPGIFTDIDQIRNTVIATGKNGELIKVGDVAEVVDTHEKLTRYVRVNGKPGIMMQVYKQSGSNTVQVANGVLKEMERVNEEFGSQVQLQAIINTADFIERAISGVADSAFSGGLLAVVVLLFFLRNIGSTIVISISIPMSIIATFALVYFCGYTLNLMTLGGLALGVGMLVDNSIVVLENITRLRDEGMHPHEAAVKGTSEVVAALTASTLTTLAVFLPLLFMEGMAGVMFKQFSAVVSFSLGCSLFTAITLVPMMASRLLRPVAPPAGKPSLWHRIMEIPEYFLRWLVGCYSDALDAVIRFRWLFIGISVALVGASLLLIPLIGTELMPKADEGEVRVFLEMEVGTSPEAVNDVVIMTENIIREVCGKDMRGWVTFAGSSSWRSSGGHKANYNIRLVPRTQRRRSDQQITAELDRRLKVIPGAVCRVRAGQGIFSRMMGAGSGEGVAVELRGFDFDTAAALAARVSDAMASVPGITDVKLSRDLGVPEDRLVIDRDKANDLGVPVKEIADALRTILAGSEAGEFRENGDEYTILVKVKDADLLGLDQILDLSMRNDKGELVVLRNLINYERVKGPVNIERKNQERVLTVGGNIQDRDLGSVVQDIQAKLEDIPMPPGFTLLFSGDYEDQQESFRELMFAFSLALALVYMVMACQFESLRDPLVVMFSVPLAAIGVVLALFLTRTTFNLQSFIGVIMLAGIVVNNAILLVDTANLLRNEEGMPLEKAVREAGKRRLRPILMTTLTTVLGLFPLALGLGDGGETQAPMARAVIGGLTSSTVITLFFVPAVYLVAETLCSKKKTQTGEERS</sequence>
<keyword evidence="1" id="KW-1133">Transmembrane helix</keyword>
<proteinExistence type="predicted"/>
<keyword evidence="3" id="KW-1185">Reference proteome</keyword>
<dbReference type="AlphaFoldDB" id="A0A2U1B936"/>
<evidence type="ECO:0000256" key="1">
    <source>
        <dbReference type="SAM" id="Phobius"/>
    </source>
</evidence>
<dbReference type="Gene3D" id="1.20.1640.10">
    <property type="entry name" value="Multidrug efflux transporter AcrB transmembrane domain"/>
    <property type="match status" value="2"/>
</dbReference>
<dbReference type="Proteomes" id="UP000245959">
    <property type="component" value="Unassembled WGS sequence"/>
</dbReference>
<dbReference type="Pfam" id="PF00873">
    <property type="entry name" value="ACR_tran"/>
    <property type="match status" value="1"/>
</dbReference>
<dbReference type="EMBL" id="QEKH01000003">
    <property type="protein sequence ID" value="PVY45180.1"/>
    <property type="molecule type" value="Genomic_DNA"/>
</dbReference>
<dbReference type="PANTHER" id="PTHR32063">
    <property type="match status" value="1"/>
</dbReference>
<name>A0A2U1B936_9BACT</name>
<feature type="transmembrane region" description="Helical" evidence="1">
    <location>
        <begin position="12"/>
        <end position="32"/>
    </location>
</feature>
<dbReference type="RefSeq" id="WP_116882752.1">
    <property type="nucleotide sequence ID" value="NZ_CALXNT010000024.1"/>
</dbReference>
<dbReference type="SUPFAM" id="SSF82866">
    <property type="entry name" value="Multidrug efflux transporter AcrB transmembrane domain"/>
    <property type="match status" value="2"/>
</dbReference>
<feature type="transmembrane region" description="Helical" evidence="1">
    <location>
        <begin position="917"/>
        <end position="938"/>
    </location>
</feature>
<feature type="transmembrane region" description="Helical" evidence="1">
    <location>
        <begin position="389"/>
        <end position="409"/>
    </location>
</feature>
<dbReference type="PRINTS" id="PR00702">
    <property type="entry name" value="ACRIFLAVINRP"/>
</dbReference>
<feature type="transmembrane region" description="Helical" evidence="1">
    <location>
        <begin position="359"/>
        <end position="383"/>
    </location>
</feature>
<feature type="transmembrane region" description="Helical" evidence="1">
    <location>
        <begin position="998"/>
        <end position="1021"/>
    </location>
</feature>
<feature type="transmembrane region" description="Helical" evidence="1">
    <location>
        <begin position="462"/>
        <end position="481"/>
    </location>
</feature>
<dbReference type="InterPro" id="IPR001036">
    <property type="entry name" value="Acrflvin-R"/>
</dbReference>
<dbReference type="SUPFAM" id="SSF82714">
    <property type="entry name" value="Multidrug efflux transporter AcrB TolC docking domain, DN and DC subdomains"/>
    <property type="match status" value="2"/>
</dbReference>
<dbReference type="GO" id="GO:0042910">
    <property type="term" value="F:xenobiotic transmembrane transporter activity"/>
    <property type="evidence" value="ECO:0007669"/>
    <property type="project" value="TreeGrafter"/>
</dbReference>
<dbReference type="Gene3D" id="3.30.70.1440">
    <property type="entry name" value="Multidrug efflux transporter AcrB pore domain"/>
    <property type="match status" value="1"/>
</dbReference>
<feature type="transmembrane region" description="Helical" evidence="1">
    <location>
        <begin position="532"/>
        <end position="552"/>
    </location>
</feature>
<keyword evidence="1" id="KW-0472">Membrane</keyword>
<feature type="transmembrane region" description="Helical" evidence="1">
    <location>
        <begin position="967"/>
        <end position="986"/>
    </location>
</feature>
<comment type="caution">
    <text evidence="2">The sequence shown here is derived from an EMBL/GenBank/DDBJ whole genome shotgun (WGS) entry which is preliminary data.</text>
</comment>
<dbReference type="GO" id="GO:0005886">
    <property type="term" value="C:plasma membrane"/>
    <property type="evidence" value="ECO:0007669"/>
    <property type="project" value="TreeGrafter"/>
</dbReference>
<protein>
    <submittedName>
        <fullName evidence="2">HAE1 family hydrophobic/amphiphilic exporter-1</fullName>
    </submittedName>
</protein>
<accession>A0A2U1B936</accession>
<dbReference type="GeneID" id="78294082"/>
<evidence type="ECO:0000313" key="2">
    <source>
        <dbReference type="EMBL" id="PVY45180.1"/>
    </source>
</evidence>
<reference evidence="2 3" key="1">
    <citation type="submission" date="2018-04" db="EMBL/GenBank/DDBJ databases">
        <title>Genomic Encyclopedia of Type Strains, Phase IV (KMG-IV): sequencing the most valuable type-strain genomes for metagenomic binning, comparative biology and taxonomic classification.</title>
        <authorList>
            <person name="Goeker M."/>
        </authorList>
    </citation>
    <scope>NUCLEOTIDE SEQUENCE [LARGE SCALE GENOMIC DNA]</scope>
    <source>
        <strain evidence="2 3">DSM 14823</strain>
    </source>
</reference>
<dbReference type="SUPFAM" id="SSF82693">
    <property type="entry name" value="Multidrug efflux transporter AcrB pore domain, PN1, PN2, PC1 and PC2 subdomains"/>
    <property type="match status" value="3"/>
</dbReference>
<feature type="transmembrane region" description="Helical" evidence="1">
    <location>
        <begin position="891"/>
        <end position="911"/>
    </location>
</feature>
<feature type="transmembrane region" description="Helical" evidence="1">
    <location>
        <begin position="865"/>
        <end position="884"/>
    </location>
</feature>